<comment type="subcellular location">
    <subcellularLocation>
        <location evidence="1 6">Mitochondrion</location>
    </subcellularLocation>
</comment>
<dbReference type="OrthoDB" id="5295771at2759"/>
<dbReference type="PANTHER" id="PTHR36959:SF2">
    <property type="entry name" value="ALTERED INHERITANCE OF MITOCHONDRIA PROTEIN 24, MITOCHONDRIAL"/>
    <property type="match status" value="1"/>
</dbReference>
<dbReference type="AlphaFoldDB" id="A0A9W4XAI0"/>
<dbReference type="InterPro" id="IPR036983">
    <property type="entry name" value="AIM24_sf"/>
</dbReference>
<evidence type="ECO:0000313" key="7">
    <source>
        <dbReference type="EMBL" id="CAI5758351.1"/>
    </source>
</evidence>
<organism evidence="7 8">
    <name type="scientific">Candida verbasci</name>
    <dbReference type="NCBI Taxonomy" id="1227364"/>
    <lineage>
        <taxon>Eukaryota</taxon>
        <taxon>Fungi</taxon>
        <taxon>Dikarya</taxon>
        <taxon>Ascomycota</taxon>
        <taxon>Saccharomycotina</taxon>
        <taxon>Pichiomycetes</taxon>
        <taxon>Debaryomycetaceae</taxon>
        <taxon>Candida/Lodderomyces clade</taxon>
        <taxon>Candida</taxon>
    </lineage>
</organism>
<name>A0A9W4XAI0_9ASCO</name>
<keyword evidence="8" id="KW-1185">Reference proteome</keyword>
<dbReference type="PANTHER" id="PTHR36959">
    <property type="entry name" value="ALTERED INHERITANCE OF MITOCHONDRIA PROTEIN 24, MITOCHONDRIAL"/>
    <property type="match status" value="1"/>
</dbReference>
<evidence type="ECO:0000256" key="6">
    <source>
        <dbReference type="RuleBase" id="RU363045"/>
    </source>
</evidence>
<dbReference type="GO" id="GO:0005743">
    <property type="term" value="C:mitochondrial inner membrane"/>
    <property type="evidence" value="ECO:0007669"/>
    <property type="project" value="TreeGrafter"/>
</dbReference>
<dbReference type="Pfam" id="PF01987">
    <property type="entry name" value="AIM24"/>
    <property type="match status" value="1"/>
</dbReference>
<evidence type="ECO:0000256" key="3">
    <source>
        <dbReference type="ARBA" id="ARBA00013287"/>
    </source>
</evidence>
<dbReference type="InterPro" id="IPR002838">
    <property type="entry name" value="AIM24"/>
</dbReference>
<accession>A0A9W4XAI0</accession>
<dbReference type="Gene3D" id="3.60.160.10">
    <property type="entry name" value="Mitochondrial biogenesis AIM24"/>
    <property type="match status" value="1"/>
</dbReference>
<sequence>MIKTSKIFKRCISIETSSQLSKPTTSSTTTDLTNINSNELKSYKTLEQPEFELLNNIIKVNQPPSMPIYIKRNSLISIFGFKSIKSKPSIWNFNFYQNLISTSPFSILVGCNKSQSIMNLTLDGKVDWAILPKKSLQIFTGNSLILNFYKLPKYISKNLSRRLFNQNLKYKTGFGFGSYLFLSGRGQVGLTGIGNIYNINLNEGEELLINKNNVLGITVNGPYDLQNCIVNYKFQGNDIKVKIIERPVLGIPTTQNKIIYSLKLTWFYSQVYFEKIRRLSKGFYGICYGFFMGETDFVKVIGPRNLLIQSSKDKGFKDTKSFNILDKKHEKETNEAL</sequence>
<dbReference type="EMBL" id="CANTUO010000003">
    <property type="protein sequence ID" value="CAI5758351.1"/>
    <property type="molecule type" value="Genomic_DNA"/>
</dbReference>
<comment type="similarity">
    <text evidence="2 6">Belongs to the AIM24 family.</text>
</comment>
<dbReference type="Proteomes" id="UP001152885">
    <property type="component" value="Unassembled WGS sequence"/>
</dbReference>
<keyword evidence="5 6" id="KW-0496">Mitochondrion</keyword>
<protein>
    <recommendedName>
        <fullName evidence="3 6">Altered inheritance of mitochondria protein 24, mitochondrial</fullName>
    </recommendedName>
</protein>
<evidence type="ECO:0000313" key="8">
    <source>
        <dbReference type="Proteomes" id="UP001152885"/>
    </source>
</evidence>
<comment type="caution">
    <text evidence="7">The sequence shown here is derived from an EMBL/GenBank/DDBJ whole genome shotgun (WGS) entry which is preliminary data.</text>
</comment>
<reference evidence="7" key="1">
    <citation type="submission" date="2022-12" db="EMBL/GenBank/DDBJ databases">
        <authorList>
            <person name="Brejova B."/>
        </authorList>
    </citation>
    <scope>NUCLEOTIDE SEQUENCE</scope>
</reference>
<proteinExistence type="inferred from homology"/>
<evidence type="ECO:0000256" key="2">
    <source>
        <dbReference type="ARBA" id="ARBA00009322"/>
    </source>
</evidence>
<gene>
    <name evidence="7" type="ORF">CANVERA_P2864</name>
</gene>
<evidence type="ECO:0000256" key="5">
    <source>
        <dbReference type="ARBA" id="ARBA00023128"/>
    </source>
</evidence>
<keyword evidence="4" id="KW-0809">Transit peptide</keyword>
<dbReference type="GO" id="GO:0007007">
    <property type="term" value="P:inner mitochondrial membrane organization"/>
    <property type="evidence" value="ECO:0007669"/>
    <property type="project" value="TreeGrafter"/>
</dbReference>
<evidence type="ECO:0000256" key="4">
    <source>
        <dbReference type="ARBA" id="ARBA00022946"/>
    </source>
</evidence>
<evidence type="ECO:0000256" key="1">
    <source>
        <dbReference type="ARBA" id="ARBA00004173"/>
    </source>
</evidence>